<dbReference type="InterPro" id="IPR001173">
    <property type="entry name" value="Glyco_trans_2-like"/>
</dbReference>
<sequence>MVRSLFAKRPHPYYIMAPAYRRNSAGIRVLHMLCDALIRSGHEAYVTTTGVPAHLMTPVLTQNTMGEHKAAGIEPIVVIPEVIDGNPLNSNVVVRYLLNQPGFLSPVSDYEPTDIQFAYTKALLPPGHPEDHVLYLPPVDLSIFRLSDNPAKRIAGKVAYFRGKSGKGYIDPDLLPAGAVEVTLLSPGSWEELADLFQQCEYFYCTEATGIGAEAVLCGCITVVLPNERAPLQLAVHENKGYGVAWGNTPELIERARETLPLFRASLLKHQEAFWLALDNFIEVTQKAAQDFTARNRRFEVLPWLADRALSAPRQALIDQQFASVPVPVIGVVVLDPAGDAVKRSKTLDSLARQAPAHVEVRPLVLSSAEGVGEFRFDPETYVASINSALHELVCDWFMVVQAGEEFTSSGLFATGLELACQSGHRAVYADEIVLKSDGQREFLLRPDLNLDLLLSSPAMLMQHWIFRHETWREQGGFVSDCFGAFELEYILRLIESTGFEGLGHISEPLVISAPTVLADDPQQVQVIERHLRARGFAQAQVNSLSAGCYQIDYGQPQTAGVSILVLVDGRLAAAQRCLESLLENTTYGNYELLVLDGGNDDPAVSGWLEGIEQLGVAHIRVLRYGAGLTSESLLSMAAQDAQGEFVLFLDSGVGIVGQDWLQQMLNHGLRPEVGSVGAKLVNGEGKLRHGGLLLGLNGPADVLFKGSEASSPGYMQRLQVESDFSALSEQCLLVKRELFLAAGGFDEQMAPWAHVDLCLKMQQAGYLNVLTPRVQMLISEPDSVAPTVQEEDRFYARWLSQLAAEPAYNPNYSLNPKRLFKVVESSLTWRPLAGLSDLKRVLAQPGVETRSHEYRLAQPFNAMRDKGLIDGAVVPELLSAVELQRFDPDVIVLQRQLGDSQREAMRRMKAFSRAFKVYEQGEYLSADLTDALRSRLGFMDRLVVSSDALANIFDGFHSDIRIIESRLDPRWWSTLRSERRHSAKPRIGLSGDSMSSADVDMVADVIRELADEVEWIFLGDCPEALRPLFHEVHSNVAIAEYPARLASLNLDLALAPLVDNLFNRCKSNTTLLEFGICGVPVICSDLEPYRCGLPVTRVKSAEGDWLDAVRAHLSDLEGAAAMGSALRSAVRRDWMLDDGQLQNWRDIWLPD</sequence>
<dbReference type="Gene3D" id="3.90.550.10">
    <property type="entry name" value="Spore Coat Polysaccharide Biosynthesis Protein SpsA, Chain A"/>
    <property type="match status" value="1"/>
</dbReference>
<organism evidence="3 4">
    <name type="scientific">Pseudomonas maioricensis</name>
    <dbReference type="NCBI Taxonomy" id="1766623"/>
    <lineage>
        <taxon>Bacteria</taxon>
        <taxon>Pseudomonadati</taxon>
        <taxon>Pseudomonadota</taxon>
        <taxon>Gammaproteobacteria</taxon>
        <taxon>Pseudomonadales</taxon>
        <taxon>Pseudomonadaceae</taxon>
        <taxon>Pseudomonas</taxon>
    </lineage>
</organism>
<evidence type="ECO:0000313" key="4">
    <source>
        <dbReference type="Proteomes" id="UP001320513"/>
    </source>
</evidence>
<comment type="caution">
    <text evidence="3">The sequence shown here is derived from an EMBL/GenBank/DDBJ whole genome shotgun (WGS) entry which is preliminary data.</text>
</comment>
<dbReference type="InterPro" id="IPR050834">
    <property type="entry name" value="Glycosyltransf_2"/>
</dbReference>
<keyword evidence="1" id="KW-1003">Cell membrane</keyword>
<dbReference type="EMBL" id="LOHG01000007">
    <property type="protein sequence ID" value="MCI8210530.1"/>
    <property type="molecule type" value="Genomic_DNA"/>
</dbReference>
<keyword evidence="1" id="KW-0472">Membrane</keyword>
<dbReference type="Gene3D" id="3.40.50.2000">
    <property type="entry name" value="Glycogen Phosphorylase B"/>
    <property type="match status" value="1"/>
</dbReference>
<protein>
    <recommendedName>
        <fullName evidence="2">Glycosyltransferase 2-like domain-containing protein</fullName>
    </recommendedName>
</protein>
<dbReference type="InterPro" id="IPR029044">
    <property type="entry name" value="Nucleotide-diphossugar_trans"/>
</dbReference>
<dbReference type="Pfam" id="PF00535">
    <property type="entry name" value="Glycos_transf_2"/>
    <property type="match status" value="1"/>
</dbReference>
<evidence type="ECO:0000259" key="2">
    <source>
        <dbReference type="Pfam" id="PF00535"/>
    </source>
</evidence>
<proteinExistence type="predicted"/>
<evidence type="ECO:0000256" key="1">
    <source>
        <dbReference type="ARBA" id="ARBA00022519"/>
    </source>
</evidence>
<dbReference type="SUPFAM" id="SSF53448">
    <property type="entry name" value="Nucleotide-diphospho-sugar transferases"/>
    <property type="match status" value="1"/>
</dbReference>
<keyword evidence="4" id="KW-1185">Reference proteome</keyword>
<dbReference type="PANTHER" id="PTHR43685">
    <property type="entry name" value="GLYCOSYLTRANSFERASE"/>
    <property type="match status" value="1"/>
</dbReference>
<accession>A0ABS9ZIZ7</accession>
<dbReference type="RefSeq" id="WP_243246753.1">
    <property type="nucleotide sequence ID" value="NZ_LOHG01000007.1"/>
</dbReference>
<name>A0ABS9ZIZ7_9PSED</name>
<evidence type="ECO:0000313" key="3">
    <source>
        <dbReference type="EMBL" id="MCI8210530.1"/>
    </source>
</evidence>
<keyword evidence="1" id="KW-0997">Cell inner membrane</keyword>
<gene>
    <name evidence="3" type="ORF">AUC61_13395</name>
</gene>
<dbReference type="SUPFAM" id="SSF53756">
    <property type="entry name" value="UDP-Glycosyltransferase/glycogen phosphorylase"/>
    <property type="match status" value="1"/>
</dbReference>
<dbReference type="PANTHER" id="PTHR43685:SF2">
    <property type="entry name" value="GLYCOSYLTRANSFERASE 2-LIKE DOMAIN-CONTAINING PROTEIN"/>
    <property type="match status" value="1"/>
</dbReference>
<reference evidence="3 4" key="1">
    <citation type="submission" date="2015-12" db="EMBL/GenBank/DDBJ databases">
        <title>Phylogenomics in the description of a new species in the Pseudomonas syringae group.</title>
        <authorList>
            <person name="Busquets A."/>
            <person name="Gomila M."/>
            <person name="Beiki F."/>
            <person name="Rahimian H."/>
            <person name="Mulet M."/>
            <person name="Sanchez D."/>
            <person name="Garcia-Valdes E."/>
            <person name="Lalucat J."/>
        </authorList>
    </citation>
    <scope>NUCLEOTIDE SEQUENCE [LARGE SCALE GENOMIC DNA]</scope>
    <source>
        <strain evidence="3 4">S25</strain>
    </source>
</reference>
<dbReference type="Proteomes" id="UP001320513">
    <property type="component" value="Unassembled WGS sequence"/>
</dbReference>
<feature type="domain" description="Glycosyltransferase 2-like" evidence="2">
    <location>
        <begin position="572"/>
        <end position="688"/>
    </location>
</feature>